<keyword evidence="2" id="KW-1185">Reference proteome</keyword>
<dbReference type="EMBL" id="JBHUMQ010000034">
    <property type="protein sequence ID" value="MFD2694943.1"/>
    <property type="molecule type" value="Genomic_DNA"/>
</dbReference>
<sequence length="117" mass="13760">MNSKVYYDSDYEGNFYPLWYTIEGLIDWEQSNFYFPVSAPFERIDSISFDDGIIGCSVLAQELLVRPDKPNQLGINLDAVKTRASERIEPEQIERLIIQLSDMEELLHMGKEMFEWR</sequence>
<reference evidence="2" key="1">
    <citation type="journal article" date="2019" name="Int. J. Syst. Evol. Microbiol.">
        <title>The Global Catalogue of Microorganisms (GCM) 10K type strain sequencing project: providing services to taxonomists for standard genome sequencing and annotation.</title>
        <authorList>
            <consortium name="The Broad Institute Genomics Platform"/>
            <consortium name="The Broad Institute Genome Sequencing Center for Infectious Disease"/>
            <person name="Wu L."/>
            <person name="Ma J."/>
        </authorList>
    </citation>
    <scope>NUCLEOTIDE SEQUENCE [LARGE SCALE GENOMIC DNA]</scope>
    <source>
        <strain evidence="2">TISTR 2466</strain>
    </source>
</reference>
<dbReference type="RefSeq" id="WP_253064523.1">
    <property type="nucleotide sequence ID" value="NZ_JAMXWM010000031.1"/>
</dbReference>
<dbReference type="Proteomes" id="UP001597399">
    <property type="component" value="Unassembled WGS sequence"/>
</dbReference>
<protein>
    <submittedName>
        <fullName evidence="1">Uncharacterized protein</fullName>
    </submittedName>
</protein>
<evidence type="ECO:0000313" key="2">
    <source>
        <dbReference type="Proteomes" id="UP001597399"/>
    </source>
</evidence>
<accession>A0ABW5S6B9</accession>
<proteinExistence type="predicted"/>
<gene>
    <name evidence="1" type="ORF">ACFSUE_15110</name>
</gene>
<evidence type="ECO:0000313" key="1">
    <source>
        <dbReference type="EMBL" id="MFD2694943.1"/>
    </source>
</evidence>
<organism evidence="1 2">
    <name type="scientific">Sporolactobacillus shoreicorticis</name>
    <dbReference type="NCBI Taxonomy" id="1923877"/>
    <lineage>
        <taxon>Bacteria</taxon>
        <taxon>Bacillati</taxon>
        <taxon>Bacillota</taxon>
        <taxon>Bacilli</taxon>
        <taxon>Bacillales</taxon>
        <taxon>Sporolactobacillaceae</taxon>
        <taxon>Sporolactobacillus</taxon>
    </lineage>
</organism>
<comment type="caution">
    <text evidence="1">The sequence shown here is derived from an EMBL/GenBank/DDBJ whole genome shotgun (WGS) entry which is preliminary data.</text>
</comment>
<name>A0ABW5S6B9_9BACL</name>